<name>A0A1G1T566_9BACT</name>
<proteinExistence type="predicted"/>
<dbReference type="STRING" id="1908237.BEN47_13635"/>
<reference evidence="1 2" key="1">
    <citation type="submission" date="2016-08" db="EMBL/GenBank/DDBJ databases">
        <title>Hymenobacter coccineus sp. nov., Hymenobacter lapidarius sp. nov. and Hymenobacter glacialis sp. nov., isolated from Antarctic soil.</title>
        <authorList>
            <person name="Sedlacek I."/>
            <person name="Kralova S."/>
            <person name="Kyrova K."/>
            <person name="Maslanova I."/>
            <person name="Stankova E."/>
            <person name="Vrbovska V."/>
            <person name="Nemec M."/>
            <person name="Bartak M."/>
            <person name="Svec P."/>
            <person name="Busse H.-J."/>
            <person name="Pantucek R."/>
        </authorList>
    </citation>
    <scope>NUCLEOTIDE SEQUENCE [LARGE SCALE GENOMIC DNA]</scope>
    <source>
        <strain evidence="1 2">CCM 8643</strain>
    </source>
</reference>
<comment type="caution">
    <text evidence="1">The sequence shown here is derived from an EMBL/GenBank/DDBJ whole genome shotgun (WGS) entry which is preliminary data.</text>
</comment>
<gene>
    <name evidence="1" type="ORF">BEN47_13635</name>
</gene>
<evidence type="ECO:0000313" key="1">
    <source>
        <dbReference type="EMBL" id="OGX86014.1"/>
    </source>
</evidence>
<evidence type="ECO:0000313" key="2">
    <source>
        <dbReference type="Proteomes" id="UP000176294"/>
    </source>
</evidence>
<dbReference type="EMBL" id="MDZB01000100">
    <property type="protein sequence ID" value="OGX86014.1"/>
    <property type="molecule type" value="Genomic_DNA"/>
</dbReference>
<keyword evidence="2" id="KW-1185">Reference proteome</keyword>
<sequence length="181" mass="19350">MFLPLAAVLLTASACKKDEIDALPKATQSGKNTGGCLVNGEGFVAAESGGSLLSNPTPALSGGFAFDSVYYVSLNGRYQNRRATILLFLRTRVAGTYPLNRTTSYYPQGDPLQIFSHATVTLAGSGGETFVTSAQHTGQVVLTRMDKHADISAGTFEFTAASTFDPRKTITITKGRFDRRQ</sequence>
<accession>A0A1G1T566</accession>
<dbReference type="AlphaFoldDB" id="A0A1G1T566"/>
<protein>
    <submittedName>
        <fullName evidence="1">Uncharacterized protein</fullName>
    </submittedName>
</protein>
<organism evidence="1 2">
    <name type="scientific">Hymenobacter lapidarius</name>
    <dbReference type="NCBI Taxonomy" id="1908237"/>
    <lineage>
        <taxon>Bacteria</taxon>
        <taxon>Pseudomonadati</taxon>
        <taxon>Bacteroidota</taxon>
        <taxon>Cytophagia</taxon>
        <taxon>Cytophagales</taxon>
        <taxon>Hymenobacteraceae</taxon>
        <taxon>Hymenobacter</taxon>
    </lineage>
</organism>
<dbReference type="Proteomes" id="UP000176294">
    <property type="component" value="Unassembled WGS sequence"/>
</dbReference>